<sequence>MAIPFDINEFEAAGACVFLLLFIVLVVVNGRRMRVLKKWKASGSYAVSGESETLPPLSVIVCAYAGDAETLGRNIPMLMNQDYPDFEVIVVDADNDDEVSDALTRLAIQYPSLRSTFIPQSSANVSKKKLAVTLGVKAAKNDFVLVTSAACVPEGGLWLKAMGRHFDSGAEIVIGHTVVDPSCDLSFGRRYRSFDRLAEAARYLAAAARGNMIRGNGNNVAYAKHLFYENKGFSSSLNLKYGDDDIFLCEMAERANATAIEISPESILTENRADYPNAFKTDKQHRYFTMRHIHGGMKRLNFESAAFYAFTFLALAAIGYAAGLYLQEFAWMKSVIVGGGAFVFWLAEMLVFISASRSEAKILGERRLLFCLPLFRLLRPIVNAVITFRASEAKNYTWE</sequence>
<proteinExistence type="predicted"/>
<evidence type="ECO:0000256" key="1">
    <source>
        <dbReference type="SAM" id="Phobius"/>
    </source>
</evidence>
<dbReference type="Gene3D" id="3.90.550.10">
    <property type="entry name" value="Spore Coat Polysaccharide Biosynthesis Protein SpsA, Chain A"/>
    <property type="match status" value="1"/>
</dbReference>
<dbReference type="SUPFAM" id="SSF53448">
    <property type="entry name" value="Nucleotide-diphospho-sugar transferases"/>
    <property type="match status" value="1"/>
</dbReference>
<dbReference type="PANTHER" id="PTHR43685">
    <property type="entry name" value="GLYCOSYLTRANSFERASE"/>
    <property type="match status" value="1"/>
</dbReference>
<keyword evidence="1" id="KW-0812">Transmembrane</keyword>
<dbReference type="Pfam" id="PF13641">
    <property type="entry name" value="Glyco_tranf_2_3"/>
    <property type="match status" value="1"/>
</dbReference>
<gene>
    <name evidence="2" type="ORF">IAD18_05975</name>
</gene>
<reference evidence="2" key="2">
    <citation type="journal article" date="2021" name="PeerJ">
        <title>Extensive microbial diversity within the chicken gut microbiome revealed by metagenomics and culture.</title>
        <authorList>
            <person name="Gilroy R."/>
            <person name="Ravi A."/>
            <person name="Getino M."/>
            <person name="Pursley I."/>
            <person name="Horton D.L."/>
            <person name="Alikhan N.F."/>
            <person name="Baker D."/>
            <person name="Gharbi K."/>
            <person name="Hall N."/>
            <person name="Watson M."/>
            <person name="Adriaenssens E.M."/>
            <person name="Foster-Nyarko E."/>
            <person name="Jarju S."/>
            <person name="Secka A."/>
            <person name="Antonio M."/>
            <person name="Oren A."/>
            <person name="Chaudhuri R.R."/>
            <person name="La Ragione R."/>
            <person name="Hildebrand F."/>
            <person name="Pallen M.J."/>
        </authorList>
    </citation>
    <scope>NUCLEOTIDE SEQUENCE</scope>
    <source>
        <strain evidence="2">17073</strain>
    </source>
</reference>
<dbReference type="EMBL" id="DVMS01000171">
    <property type="protein sequence ID" value="HIU39194.1"/>
    <property type="molecule type" value="Genomic_DNA"/>
</dbReference>
<dbReference type="Proteomes" id="UP000824076">
    <property type="component" value="Unassembled WGS sequence"/>
</dbReference>
<keyword evidence="1" id="KW-1133">Transmembrane helix</keyword>
<feature type="transmembrane region" description="Helical" evidence="1">
    <location>
        <begin position="368"/>
        <end position="390"/>
    </location>
</feature>
<keyword evidence="1" id="KW-0472">Membrane</keyword>
<evidence type="ECO:0000313" key="3">
    <source>
        <dbReference type="Proteomes" id="UP000824076"/>
    </source>
</evidence>
<protein>
    <submittedName>
        <fullName evidence="2">Glycosyltransferase</fullName>
    </submittedName>
</protein>
<feature type="transmembrane region" description="Helical" evidence="1">
    <location>
        <begin position="12"/>
        <end position="30"/>
    </location>
</feature>
<reference evidence="2" key="1">
    <citation type="submission" date="2020-10" db="EMBL/GenBank/DDBJ databases">
        <authorList>
            <person name="Gilroy R."/>
        </authorList>
    </citation>
    <scope>NUCLEOTIDE SEQUENCE</scope>
    <source>
        <strain evidence="2">17073</strain>
    </source>
</reference>
<dbReference type="AlphaFoldDB" id="A0A9D1INW1"/>
<dbReference type="InterPro" id="IPR029044">
    <property type="entry name" value="Nucleotide-diphossugar_trans"/>
</dbReference>
<dbReference type="InterPro" id="IPR050834">
    <property type="entry name" value="Glycosyltransf_2"/>
</dbReference>
<accession>A0A9D1INW1</accession>
<comment type="caution">
    <text evidence="2">The sequence shown here is derived from an EMBL/GenBank/DDBJ whole genome shotgun (WGS) entry which is preliminary data.</text>
</comment>
<feature type="transmembrane region" description="Helical" evidence="1">
    <location>
        <begin position="335"/>
        <end position="356"/>
    </location>
</feature>
<evidence type="ECO:0000313" key="2">
    <source>
        <dbReference type="EMBL" id="HIU39194.1"/>
    </source>
</evidence>
<organism evidence="2 3">
    <name type="scientific">Candidatus Limisoma intestinavium</name>
    <dbReference type="NCBI Taxonomy" id="2840856"/>
    <lineage>
        <taxon>Bacteria</taxon>
        <taxon>Pseudomonadati</taxon>
        <taxon>Bacteroidota</taxon>
        <taxon>Bacteroidia</taxon>
        <taxon>Bacteroidales</taxon>
        <taxon>Candidatus Limisoma</taxon>
    </lineage>
</organism>
<name>A0A9D1INW1_9BACT</name>
<dbReference type="PANTHER" id="PTHR43685:SF2">
    <property type="entry name" value="GLYCOSYLTRANSFERASE 2-LIKE DOMAIN-CONTAINING PROTEIN"/>
    <property type="match status" value="1"/>
</dbReference>
<feature type="transmembrane region" description="Helical" evidence="1">
    <location>
        <begin position="305"/>
        <end position="323"/>
    </location>
</feature>